<dbReference type="EMBL" id="CP047591">
    <property type="protein sequence ID" value="QHI71169.1"/>
    <property type="molecule type" value="Genomic_DNA"/>
</dbReference>
<keyword evidence="2" id="KW-1185">Reference proteome</keyword>
<evidence type="ECO:0000313" key="2">
    <source>
        <dbReference type="Proteomes" id="UP000463883"/>
    </source>
</evidence>
<dbReference type="AlphaFoldDB" id="A0A6P1M8V9"/>
<dbReference type="RefSeq" id="WP_162360945.1">
    <property type="nucleotide sequence ID" value="NZ_CP047591.1"/>
</dbReference>
<dbReference type="Proteomes" id="UP000463883">
    <property type="component" value="Chromosome"/>
</dbReference>
<evidence type="ECO:0000313" key="1">
    <source>
        <dbReference type="EMBL" id="QHI71169.1"/>
    </source>
</evidence>
<sequence length="47" mass="5344">MIKKCKQCGKVLTSGESNNVCDNCRKLKRDKQKAVNDARKLKKKGHL</sequence>
<gene>
    <name evidence="1" type="ORF">Ami3637_01090</name>
</gene>
<organism evidence="1 2">
    <name type="scientific">Aminipila terrae</name>
    <dbReference type="NCBI Taxonomy" id="2697030"/>
    <lineage>
        <taxon>Bacteria</taxon>
        <taxon>Bacillati</taxon>
        <taxon>Bacillota</taxon>
        <taxon>Clostridia</taxon>
        <taxon>Peptostreptococcales</taxon>
        <taxon>Anaerovoracaceae</taxon>
        <taxon>Aminipila</taxon>
    </lineage>
</organism>
<proteinExistence type="predicted"/>
<accession>A0A6P1M8V9</accession>
<reference evidence="1 2" key="1">
    <citation type="submission" date="2020-01" db="EMBL/GenBank/DDBJ databases">
        <title>Genomic analysis of Aminipila sp. CBA3637.</title>
        <authorList>
            <person name="Kim Y.B."/>
            <person name="Roh S.W."/>
        </authorList>
    </citation>
    <scope>NUCLEOTIDE SEQUENCE [LARGE SCALE GENOMIC DNA]</scope>
    <source>
        <strain evidence="1 2">CBA3637</strain>
    </source>
</reference>
<protein>
    <submittedName>
        <fullName evidence="1">Uncharacterized protein</fullName>
    </submittedName>
</protein>
<dbReference type="KEGG" id="amic:Ami3637_01090"/>
<name>A0A6P1M8V9_9FIRM</name>